<name>A0A4P9Y2H2_9FUNG</name>
<accession>A0A4P9Y2H2</accession>
<dbReference type="AlphaFoldDB" id="A0A4P9Y2H2"/>
<keyword evidence="1" id="KW-0732">Signal</keyword>
<feature type="chain" id="PRO_5020985087" evidence="1">
    <location>
        <begin position="26"/>
        <end position="134"/>
    </location>
</feature>
<gene>
    <name evidence="2" type="ORF">BJ684DRAFT_16775</name>
</gene>
<organism evidence="2 3">
    <name type="scientific">Piptocephalis cylindrospora</name>
    <dbReference type="NCBI Taxonomy" id="1907219"/>
    <lineage>
        <taxon>Eukaryota</taxon>
        <taxon>Fungi</taxon>
        <taxon>Fungi incertae sedis</taxon>
        <taxon>Zoopagomycota</taxon>
        <taxon>Zoopagomycotina</taxon>
        <taxon>Zoopagomycetes</taxon>
        <taxon>Zoopagales</taxon>
        <taxon>Piptocephalidaceae</taxon>
        <taxon>Piptocephalis</taxon>
    </lineage>
</organism>
<dbReference type="EMBL" id="KZ988209">
    <property type="protein sequence ID" value="RKP12772.1"/>
    <property type="molecule type" value="Genomic_DNA"/>
</dbReference>
<sequence>MSIRSIASTTLLAIVATSLVAQTQASPLRNHDSVTDINQEKFNVGNTDTIVNKADQSSVTSQGIRQTIPIRPISPILPMGGFSSYRSGGGIGRYGGSYGGSYGGGYGGYGGGYGRYGGGYGGYGGGYGGSYGYY</sequence>
<evidence type="ECO:0000256" key="1">
    <source>
        <dbReference type="SAM" id="SignalP"/>
    </source>
</evidence>
<feature type="signal peptide" evidence="1">
    <location>
        <begin position="1"/>
        <end position="25"/>
    </location>
</feature>
<evidence type="ECO:0000313" key="2">
    <source>
        <dbReference type="EMBL" id="RKP12772.1"/>
    </source>
</evidence>
<keyword evidence="3" id="KW-1185">Reference proteome</keyword>
<protein>
    <submittedName>
        <fullName evidence="2">Uncharacterized protein</fullName>
    </submittedName>
</protein>
<dbReference type="OrthoDB" id="10610705at2759"/>
<evidence type="ECO:0000313" key="3">
    <source>
        <dbReference type="Proteomes" id="UP000267251"/>
    </source>
</evidence>
<reference evidence="3" key="1">
    <citation type="journal article" date="2018" name="Nat. Microbiol.">
        <title>Leveraging single-cell genomics to expand the fungal tree of life.</title>
        <authorList>
            <person name="Ahrendt S.R."/>
            <person name="Quandt C.A."/>
            <person name="Ciobanu D."/>
            <person name="Clum A."/>
            <person name="Salamov A."/>
            <person name="Andreopoulos B."/>
            <person name="Cheng J.F."/>
            <person name="Woyke T."/>
            <person name="Pelin A."/>
            <person name="Henrissat B."/>
            <person name="Reynolds N.K."/>
            <person name="Benny G.L."/>
            <person name="Smith M.E."/>
            <person name="James T.Y."/>
            <person name="Grigoriev I.V."/>
        </authorList>
    </citation>
    <scope>NUCLEOTIDE SEQUENCE [LARGE SCALE GENOMIC DNA]</scope>
</reference>
<proteinExistence type="predicted"/>
<dbReference type="Proteomes" id="UP000267251">
    <property type="component" value="Unassembled WGS sequence"/>
</dbReference>